<reference evidence="8 9" key="1">
    <citation type="journal article" date="2004" name="Nucleic Acids Res.">
        <title>Genome sequence of Symbiobacterium thermophilum, an uncultivable bacterium that depends on microbial commensalism.</title>
        <authorList>
            <person name="Ueda K."/>
            <person name="Yamashita A."/>
            <person name="Ishikawa J."/>
            <person name="Shimada M."/>
            <person name="Watsuji T."/>
            <person name="Morimura K."/>
            <person name="Ikeda H."/>
            <person name="Hattori M."/>
            <person name="Beppu T."/>
        </authorList>
    </citation>
    <scope>NUCLEOTIDE SEQUENCE [LARGE SCALE GENOMIC DNA]</scope>
    <source>
        <strain evidence="9">T / IAM 14863</strain>
    </source>
</reference>
<dbReference type="SFLD" id="SFLDF00342">
    <property type="entry name" value="cyclic_dehypoxanthine_futalosi"/>
    <property type="match status" value="1"/>
</dbReference>
<dbReference type="InterPro" id="IPR020050">
    <property type="entry name" value="FO_synthase_su2"/>
</dbReference>
<evidence type="ECO:0000256" key="2">
    <source>
        <dbReference type="ARBA" id="ARBA00022691"/>
    </source>
</evidence>
<dbReference type="InterPro" id="IPR034405">
    <property type="entry name" value="F420"/>
</dbReference>
<evidence type="ECO:0000259" key="7">
    <source>
        <dbReference type="PROSITE" id="PS51918"/>
    </source>
</evidence>
<comment type="pathway">
    <text evidence="6">Quinol/quinone metabolism; menaquinone biosynthesis.</text>
</comment>
<feature type="binding site" evidence="6">
    <location>
        <position position="75"/>
    </location>
    <ligand>
        <name>[4Fe-4S] cluster</name>
        <dbReference type="ChEBI" id="CHEBI:49883"/>
        <note>4Fe-4S-S-AdoMet</note>
    </ligand>
</feature>
<dbReference type="Pfam" id="PF19288">
    <property type="entry name" value="CofH_C"/>
    <property type="match status" value="1"/>
</dbReference>
<dbReference type="GO" id="GO:0044689">
    <property type="term" value="F:7,8-didemethyl-8-hydroxy-5-deazariboflavin synthase activity"/>
    <property type="evidence" value="ECO:0007669"/>
    <property type="project" value="TreeGrafter"/>
</dbReference>
<dbReference type="GO" id="GO:0009234">
    <property type="term" value="P:menaquinone biosynthetic process"/>
    <property type="evidence" value="ECO:0007669"/>
    <property type="project" value="UniProtKB-UniRule"/>
</dbReference>
<dbReference type="OrthoDB" id="9802027at2"/>
<evidence type="ECO:0000256" key="1">
    <source>
        <dbReference type="ARBA" id="ARBA00022485"/>
    </source>
</evidence>
<dbReference type="SFLD" id="SFLDF00343">
    <property type="entry name" value="aminofutalosine_synthase_(mqnE"/>
    <property type="match status" value="1"/>
</dbReference>
<dbReference type="HOGENOM" id="CLU_040406_0_0_9"/>
<dbReference type="EMBL" id="AP006840">
    <property type="protein sequence ID" value="BAD39802.1"/>
    <property type="molecule type" value="Genomic_DNA"/>
</dbReference>
<comment type="cofactor">
    <cofactor evidence="6">
        <name>[4Fe-4S] cluster</name>
        <dbReference type="ChEBI" id="CHEBI:49883"/>
    </cofactor>
    <text evidence="6">Binds 1 [4Fe-4S] cluster. The cluster is coordinated with 3 cysteines and an exchangeable S-adenosyl-L-methionine.</text>
</comment>
<evidence type="ECO:0000256" key="5">
    <source>
        <dbReference type="ARBA" id="ARBA00023014"/>
    </source>
</evidence>
<feature type="binding site" evidence="6">
    <location>
        <position position="79"/>
    </location>
    <ligand>
        <name>[4Fe-4S] cluster</name>
        <dbReference type="ChEBI" id="CHEBI:49883"/>
        <note>4Fe-4S-S-AdoMet</note>
    </ligand>
</feature>
<dbReference type="SFLD" id="SFLDG01389">
    <property type="entry name" value="menaquinone_synthsis_involved"/>
    <property type="match status" value="1"/>
</dbReference>
<dbReference type="PANTHER" id="PTHR43076">
    <property type="entry name" value="FO SYNTHASE (COFH)"/>
    <property type="match status" value="1"/>
</dbReference>
<dbReference type="PROSITE" id="PS51918">
    <property type="entry name" value="RADICAL_SAM"/>
    <property type="match status" value="1"/>
</dbReference>
<dbReference type="GO" id="GO:0102573">
    <property type="term" value="F:aminodeoxyfutalosine synthase activity"/>
    <property type="evidence" value="ECO:0007669"/>
    <property type="project" value="UniProtKB-EC"/>
</dbReference>
<dbReference type="NCBIfam" id="TIGR00423">
    <property type="entry name" value="CofH family radical SAM protein"/>
    <property type="match status" value="1"/>
</dbReference>
<evidence type="ECO:0000313" key="9">
    <source>
        <dbReference type="Proteomes" id="UP000000417"/>
    </source>
</evidence>
<organism evidence="8 9">
    <name type="scientific">Symbiobacterium thermophilum (strain DSM 24528 / JCM 14929 / IAM 14863 / T)</name>
    <dbReference type="NCBI Taxonomy" id="292459"/>
    <lineage>
        <taxon>Bacteria</taxon>
        <taxon>Bacillati</taxon>
        <taxon>Bacillota</taxon>
        <taxon>Clostridia</taxon>
        <taxon>Eubacteriales</taxon>
        <taxon>Symbiobacteriaceae</taxon>
        <taxon>Symbiobacterium</taxon>
    </lineage>
</organism>
<keyword evidence="6" id="KW-0474">Menaquinone biosynthesis</keyword>
<keyword evidence="2 6" id="KW-0949">S-adenosyl-L-methionine</keyword>
<comment type="catalytic activity">
    <reaction evidence="6">
        <text>3-[(1-carboxyvinyl)-oxy]benzoate + S-adenosyl-L-methionine + H2O = 6-amino-6-deoxyfutalosine + hydrogencarbonate + L-methionine + H(+)</text>
        <dbReference type="Rhea" id="RHEA:33075"/>
        <dbReference type="ChEBI" id="CHEBI:15377"/>
        <dbReference type="ChEBI" id="CHEBI:15378"/>
        <dbReference type="ChEBI" id="CHEBI:17544"/>
        <dbReference type="ChEBI" id="CHEBI:57844"/>
        <dbReference type="ChEBI" id="CHEBI:59789"/>
        <dbReference type="ChEBI" id="CHEBI:64286"/>
        <dbReference type="ChEBI" id="CHEBI:76981"/>
        <dbReference type="EC" id="2.5.1.120"/>
    </reaction>
</comment>
<protein>
    <recommendedName>
        <fullName evidence="6">Aminodeoxyfutalosine synthase</fullName>
        <shortName evidence="6">AFL synthase</shortName>
        <shortName evidence="6">Aminofutalosine synthase</shortName>
        <ecNumber evidence="6">2.5.1.120</ecNumber>
    </recommendedName>
    <alternativeName>
        <fullName evidence="6">Menaquinone biosynthetic enzyme MqnE</fullName>
    </alternativeName>
</protein>
<sequence>MGVSTLLERTLDARLAPIYRKVVAGERLSFDDGVTLMTHPNLFAVGQLANLARRLRVGDQVYFNNNAHINYSNVCAIHCKFCAFGQSRRSPRAFTLSIDEIVAKARAAVAQGATELHMVGGLHPDLPWEWYPAMLRAVKAACPDVHLKCFTAIELIHFTRISGLSLEQVLLELKEAGLGSLPGGGAEIFAPRVREAICKPKETAEEWLHVHDTAHRLGLKSNATMLYGTIETPEERVDHLIRLREQQDRSGGFQAFIPLRFHPENTGLAHLPGPTGYDDLRVIAVGRLMLDNFPHIKSYWIASSPAITQVALHFGANDIDGTVREEKIYHMAGARTAQYTELQQLLRMIWEAGRIPAERNTVYEVIRAYPPEPDPQLVADGAIHGYTAENVHLSAAERAIAEGRFHPGGRRARPVPVQFLEDLEQWAGGEGNGAAVDGSRHAGECAAEGRV</sequence>
<keyword evidence="3 6" id="KW-0479">Metal-binding</keyword>
<dbReference type="eggNOG" id="COG1060">
    <property type="taxonomic scope" value="Bacteria"/>
</dbReference>
<dbReference type="SMART" id="SM00729">
    <property type="entry name" value="Elp3"/>
    <property type="match status" value="1"/>
</dbReference>
<dbReference type="InterPro" id="IPR007197">
    <property type="entry name" value="rSAM"/>
</dbReference>
<proteinExistence type="inferred from homology"/>
<dbReference type="Gene3D" id="3.20.20.70">
    <property type="entry name" value="Aldolase class I"/>
    <property type="match status" value="1"/>
</dbReference>
<dbReference type="InterPro" id="IPR058240">
    <property type="entry name" value="rSAM_sf"/>
</dbReference>
<name>Q67R91_SYMTH</name>
<dbReference type="NCBIfam" id="TIGR03700">
    <property type="entry name" value="mena_SCO4494"/>
    <property type="match status" value="1"/>
</dbReference>
<dbReference type="SFLD" id="SFLDG01064">
    <property type="entry name" value="F420__menaquinone_cofactor_bio"/>
    <property type="match status" value="1"/>
</dbReference>
<dbReference type="HAMAP" id="MF_00993">
    <property type="entry name" value="MqnE"/>
    <property type="match status" value="1"/>
</dbReference>
<comment type="similarity">
    <text evidence="6">Belongs to the radical SAM superfamily. MqnE family.</text>
</comment>
<dbReference type="UniPathway" id="UPA00079"/>
<dbReference type="InterPro" id="IPR022432">
    <property type="entry name" value="MqnE"/>
</dbReference>
<evidence type="ECO:0000256" key="4">
    <source>
        <dbReference type="ARBA" id="ARBA00023004"/>
    </source>
</evidence>
<dbReference type="GO" id="GO:0051539">
    <property type="term" value="F:4 iron, 4 sulfur cluster binding"/>
    <property type="evidence" value="ECO:0007669"/>
    <property type="project" value="UniProtKB-KW"/>
</dbReference>
<dbReference type="SFLD" id="SFLDS00029">
    <property type="entry name" value="Radical_SAM"/>
    <property type="match status" value="1"/>
</dbReference>
<keyword evidence="9" id="KW-1185">Reference proteome</keyword>
<dbReference type="GO" id="GO:0005506">
    <property type="term" value="F:iron ion binding"/>
    <property type="evidence" value="ECO:0007669"/>
    <property type="project" value="UniProtKB-UniRule"/>
</dbReference>
<dbReference type="RefSeq" id="WP_011194950.1">
    <property type="nucleotide sequence ID" value="NC_006177.1"/>
</dbReference>
<dbReference type="EC" id="2.5.1.120" evidence="6"/>
<keyword evidence="6" id="KW-0808">Transferase</keyword>
<keyword evidence="1 6" id="KW-0004">4Fe-4S</keyword>
<dbReference type="InterPro" id="IPR006638">
    <property type="entry name" value="Elp3/MiaA/NifB-like_rSAM"/>
</dbReference>
<keyword evidence="4 6" id="KW-0408">Iron</keyword>
<dbReference type="AlphaFoldDB" id="Q67R91"/>
<dbReference type="STRING" id="292459.STH817"/>
<gene>
    <name evidence="6" type="primary">mqnE</name>
    <name evidence="8" type="ordered locus">STH817</name>
</gene>
<dbReference type="InterPro" id="IPR013785">
    <property type="entry name" value="Aldolase_TIM"/>
</dbReference>
<feature type="binding site" evidence="6">
    <location>
        <position position="82"/>
    </location>
    <ligand>
        <name>[4Fe-4S] cluster</name>
        <dbReference type="ChEBI" id="CHEBI:49883"/>
        <note>4Fe-4S-S-AdoMet</note>
    </ligand>
</feature>
<accession>Q67R91</accession>
<dbReference type="Proteomes" id="UP000000417">
    <property type="component" value="Chromosome"/>
</dbReference>
<dbReference type="SUPFAM" id="SSF102114">
    <property type="entry name" value="Radical SAM enzymes"/>
    <property type="match status" value="1"/>
</dbReference>
<keyword evidence="5 6" id="KW-0411">Iron-sulfur</keyword>
<dbReference type="CDD" id="cd01335">
    <property type="entry name" value="Radical_SAM"/>
    <property type="match status" value="1"/>
</dbReference>
<evidence type="ECO:0000313" key="8">
    <source>
        <dbReference type="EMBL" id="BAD39802.1"/>
    </source>
</evidence>
<evidence type="ECO:0000256" key="6">
    <source>
        <dbReference type="HAMAP-Rule" id="MF_00993"/>
    </source>
</evidence>
<dbReference type="KEGG" id="sth:STH817"/>
<dbReference type="Pfam" id="PF04055">
    <property type="entry name" value="Radical_SAM"/>
    <property type="match status" value="1"/>
</dbReference>
<dbReference type="PANTHER" id="PTHR43076:SF7">
    <property type="entry name" value="AMINODEOXYFUTALOSINE SYNTHASE"/>
    <property type="match status" value="1"/>
</dbReference>
<feature type="domain" description="Radical SAM core" evidence="7">
    <location>
        <begin position="61"/>
        <end position="302"/>
    </location>
</feature>
<dbReference type="InterPro" id="IPR045567">
    <property type="entry name" value="CofH/MnqC-like_C"/>
</dbReference>
<comment type="function">
    <text evidence="6">Radical SAM enzyme that catalyzes the addition of the adenosyl radical to the double bond of 3-[(1-carboxyvinyl)oxy]benzoate, leading to aminodeoxyfutalosine (AFL), a key intermediate in the formation of menaquinone (MK, vitamin K2) from chorismate.</text>
</comment>
<evidence type="ECO:0000256" key="3">
    <source>
        <dbReference type="ARBA" id="ARBA00022723"/>
    </source>
</evidence>